<gene>
    <name evidence="2" type="ORF">CRG98_004919</name>
</gene>
<accession>A0A2I0L1K3</accession>
<proteinExistence type="predicted"/>
<name>A0A2I0L1K3_PUNGR</name>
<feature type="region of interest" description="Disordered" evidence="1">
    <location>
        <begin position="97"/>
        <end position="149"/>
    </location>
</feature>
<comment type="caution">
    <text evidence="2">The sequence shown here is derived from an EMBL/GenBank/DDBJ whole genome shotgun (WGS) entry which is preliminary data.</text>
</comment>
<organism evidence="2 3">
    <name type="scientific">Punica granatum</name>
    <name type="common">Pomegranate</name>
    <dbReference type="NCBI Taxonomy" id="22663"/>
    <lineage>
        <taxon>Eukaryota</taxon>
        <taxon>Viridiplantae</taxon>
        <taxon>Streptophyta</taxon>
        <taxon>Embryophyta</taxon>
        <taxon>Tracheophyta</taxon>
        <taxon>Spermatophyta</taxon>
        <taxon>Magnoliopsida</taxon>
        <taxon>eudicotyledons</taxon>
        <taxon>Gunneridae</taxon>
        <taxon>Pentapetalae</taxon>
        <taxon>rosids</taxon>
        <taxon>malvids</taxon>
        <taxon>Myrtales</taxon>
        <taxon>Lythraceae</taxon>
        <taxon>Punica</taxon>
    </lineage>
</organism>
<keyword evidence="3" id="KW-1185">Reference proteome</keyword>
<reference evidence="2 3" key="1">
    <citation type="submission" date="2017-11" db="EMBL/GenBank/DDBJ databases">
        <title>De-novo sequencing of pomegranate (Punica granatum L.) genome.</title>
        <authorList>
            <person name="Akparov Z."/>
            <person name="Amiraslanov A."/>
            <person name="Hajiyeva S."/>
            <person name="Abbasov M."/>
            <person name="Kaur K."/>
            <person name="Hamwieh A."/>
            <person name="Solovyev V."/>
            <person name="Salamov A."/>
            <person name="Braich B."/>
            <person name="Kosarev P."/>
            <person name="Mahmoud A."/>
            <person name="Hajiyev E."/>
            <person name="Babayeva S."/>
            <person name="Izzatullayeva V."/>
            <person name="Mammadov A."/>
            <person name="Mammadov A."/>
            <person name="Sharifova S."/>
            <person name="Ojaghi J."/>
            <person name="Eynullazada K."/>
            <person name="Bayramov B."/>
            <person name="Abdulazimova A."/>
            <person name="Shahmuradov I."/>
        </authorList>
    </citation>
    <scope>NUCLEOTIDE SEQUENCE [LARGE SCALE GENOMIC DNA]</scope>
    <source>
        <strain evidence="3">cv. AG2017</strain>
        <tissue evidence="2">Leaf</tissue>
    </source>
</reference>
<sequence>MELVAKSVIFVWSGHGMLKGSIQCPAISVDTVPPLLLPNEWGPRGVGLSLAGPMLALTGLIIRYYSTPVGVELSPHDIPIGSEKFQRTTGYRRRYDAAKKSKINAPTRSRPRCPAPGAMGSPGLTPTTGKAAVCRGEPPDTSGHSVGGHSCRHRHASLVSGNSSFYRKFDC</sequence>
<evidence type="ECO:0000313" key="3">
    <source>
        <dbReference type="Proteomes" id="UP000233551"/>
    </source>
</evidence>
<dbReference type="AlphaFoldDB" id="A0A2I0L1K3"/>
<dbReference type="Proteomes" id="UP000233551">
    <property type="component" value="Unassembled WGS sequence"/>
</dbReference>
<protein>
    <submittedName>
        <fullName evidence="2">Uncharacterized protein</fullName>
    </submittedName>
</protein>
<evidence type="ECO:0000313" key="2">
    <source>
        <dbReference type="EMBL" id="PKI74592.1"/>
    </source>
</evidence>
<dbReference type="EMBL" id="PGOL01000196">
    <property type="protein sequence ID" value="PKI74592.1"/>
    <property type="molecule type" value="Genomic_DNA"/>
</dbReference>
<evidence type="ECO:0000256" key="1">
    <source>
        <dbReference type="SAM" id="MobiDB-lite"/>
    </source>
</evidence>